<dbReference type="SUPFAM" id="SSF56968">
    <property type="entry name" value="Lipovitellin-phosvitin complex, beta-sheet shell regions"/>
    <property type="match status" value="2"/>
</dbReference>
<dbReference type="OMA" id="YGHCHHR"/>
<dbReference type="InterPro" id="IPR011030">
    <property type="entry name" value="Lipovitellin_superhlx_dom"/>
</dbReference>
<feature type="disulfide bond" evidence="7">
    <location>
        <begin position="223"/>
        <end position="226"/>
    </location>
</feature>
<evidence type="ECO:0000313" key="12">
    <source>
        <dbReference type="EMBL" id="EGT30524.1"/>
    </source>
</evidence>
<feature type="domain" description="VWFD" evidence="11">
    <location>
        <begin position="1308"/>
        <end position="1478"/>
    </location>
</feature>
<dbReference type="InterPro" id="IPR050733">
    <property type="entry name" value="Vitellogenin/Apolipophorin"/>
</dbReference>
<evidence type="ECO:0000256" key="2">
    <source>
        <dbReference type="ARBA" id="ARBA00022525"/>
    </source>
</evidence>
<feature type="domain" description="Vitellogenin" evidence="10">
    <location>
        <begin position="24"/>
        <end position="687"/>
    </location>
</feature>
<dbReference type="InterPro" id="IPR001846">
    <property type="entry name" value="VWF_type-D"/>
</dbReference>
<dbReference type="OrthoDB" id="5825149at2759"/>
<feature type="region of interest" description="Disordered" evidence="8">
    <location>
        <begin position="1492"/>
        <end position="1533"/>
    </location>
</feature>
<dbReference type="InParanoid" id="G0M8G7"/>
<dbReference type="Gene3D" id="2.30.230.10">
    <property type="entry name" value="Lipovitellin, beta-sheet shell regions, chain A"/>
    <property type="match status" value="1"/>
</dbReference>
<keyword evidence="2" id="KW-0964">Secreted</keyword>
<comment type="function">
    <text evidence="6">Precursor of the egg-yolk proteins that are sources of nutrients during embryonic development. Together with other vitellogenins, may play a role in modulating life-span, acting via induction of autophagy and lysosomal lipolysis.</text>
</comment>
<dbReference type="GO" id="GO:0005576">
    <property type="term" value="C:extracellular region"/>
    <property type="evidence" value="ECO:0007669"/>
    <property type="project" value="UniProtKB-SubCell"/>
</dbReference>
<evidence type="ECO:0000256" key="4">
    <source>
        <dbReference type="ARBA" id="ARBA00022761"/>
    </source>
</evidence>
<name>G0M8G7_CAEBE</name>
<evidence type="ECO:0000256" key="3">
    <source>
        <dbReference type="ARBA" id="ARBA00022729"/>
    </source>
</evidence>
<dbReference type="InterPro" id="IPR001747">
    <property type="entry name" value="Vitellogenin_N"/>
</dbReference>
<evidence type="ECO:0000259" key="10">
    <source>
        <dbReference type="PROSITE" id="PS51211"/>
    </source>
</evidence>
<dbReference type="InterPro" id="IPR015255">
    <property type="entry name" value="Vitellinogen_open_b-sht"/>
</dbReference>
<feature type="region of interest" description="Disordered" evidence="8">
    <location>
        <begin position="148"/>
        <end position="173"/>
    </location>
</feature>
<dbReference type="STRING" id="135651.G0M8G7"/>
<feature type="compositionally biased region" description="Basic and acidic residues" evidence="8">
    <location>
        <begin position="152"/>
        <end position="163"/>
    </location>
</feature>
<keyword evidence="13" id="KW-1185">Reference proteome</keyword>
<evidence type="ECO:0000259" key="11">
    <source>
        <dbReference type="PROSITE" id="PS51233"/>
    </source>
</evidence>
<evidence type="ECO:0000256" key="6">
    <source>
        <dbReference type="ARBA" id="ARBA00057643"/>
    </source>
</evidence>
<dbReference type="GO" id="GO:0045735">
    <property type="term" value="F:nutrient reservoir activity"/>
    <property type="evidence" value="ECO:0007669"/>
    <property type="project" value="UniProtKB-KW"/>
</dbReference>
<keyword evidence="5 7" id="KW-1015">Disulfide bond</keyword>
<dbReference type="SMART" id="SM00638">
    <property type="entry name" value="LPD_N"/>
    <property type="match status" value="1"/>
</dbReference>
<comment type="caution">
    <text evidence="7">Lacks conserved residue(s) required for the propagation of feature annotation.</text>
</comment>
<comment type="subcellular location">
    <subcellularLocation>
        <location evidence="1">Secreted</location>
    </subcellularLocation>
</comment>
<evidence type="ECO:0000256" key="5">
    <source>
        <dbReference type="ARBA" id="ARBA00023157"/>
    </source>
</evidence>
<dbReference type="Gene3D" id="2.20.80.10">
    <property type="entry name" value="Lipovitellin-phosvitin complex, chain A, domain 4"/>
    <property type="match status" value="1"/>
</dbReference>
<feature type="compositionally biased region" description="Basic and acidic residues" evidence="8">
    <location>
        <begin position="1509"/>
        <end position="1533"/>
    </location>
</feature>
<dbReference type="PROSITE" id="PS51233">
    <property type="entry name" value="VWFD"/>
    <property type="match status" value="1"/>
</dbReference>
<evidence type="ECO:0000313" key="13">
    <source>
        <dbReference type="Proteomes" id="UP000008068"/>
    </source>
</evidence>
<feature type="signal peptide" evidence="9">
    <location>
        <begin position="1"/>
        <end position="15"/>
    </location>
</feature>
<accession>G0M8G7</accession>
<evidence type="ECO:0000256" key="7">
    <source>
        <dbReference type="PROSITE-ProRule" id="PRU00557"/>
    </source>
</evidence>
<dbReference type="Pfam" id="PF01347">
    <property type="entry name" value="Vitellogenin_N"/>
    <property type="match status" value="1"/>
</dbReference>
<dbReference type="EMBL" id="GL379786">
    <property type="protein sequence ID" value="EGT30524.1"/>
    <property type="molecule type" value="Genomic_DNA"/>
</dbReference>
<proteinExistence type="predicted"/>
<dbReference type="Gene3D" id="1.25.10.20">
    <property type="entry name" value="Vitellinogen, superhelical"/>
    <property type="match status" value="1"/>
</dbReference>
<feature type="compositionally biased region" description="Acidic residues" evidence="8">
    <location>
        <begin position="1496"/>
        <end position="1508"/>
    </location>
</feature>
<dbReference type="Pfam" id="PF09172">
    <property type="entry name" value="Vit_open_b-sht"/>
    <property type="match status" value="1"/>
</dbReference>
<dbReference type="SMART" id="SM00216">
    <property type="entry name" value="VWD"/>
    <property type="match status" value="1"/>
</dbReference>
<dbReference type="SUPFAM" id="SSF48431">
    <property type="entry name" value="Lipovitellin-phosvitin complex, superhelical domain"/>
    <property type="match status" value="1"/>
</dbReference>
<organism evidence="13">
    <name type="scientific">Caenorhabditis brenneri</name>
    <name type="common">Nematode worm</name>
    <dbReference type="NCBI Taxonomy" id="135651"/>
    <lineage>
        <taxon>Eukaryota</taxon>
        <taxon>Metazoa</taxon>
        <taxon>Ecdysozoa</taxon>
        <taxon>Nematoda</taxon>
        <taxon>Chromadorea</taxon>
        <taxon>Rhabditida</taxon>
        <taxon>Rhabditina</taxon>
        <taxon>Rhabditomorpha</taxon>
        <taxon>Rhabditoidea</taxon>
        <taxon>Rhabditidae</taxon>
        <taxon>Peloderinae</taxon>
        <taxon>Caenorhabditis</taxon>
    </lineage>
</organism>
<keyword evidence="4" id="KW-0758">Storage protein</keyword>
<dbReference type="InterPro" id="IPR015819">
    <property type="entry name" value="Lipid_transp_b-sht_shell"/>
</dbReference>
<dbReference type="FunFam" id="2.20.80.10:FF:000004">
    <property type="entry name" value="Vitellogenin-3"/>
    <property type="match status" value="1"/>
</dbReference>
<evidence type="ECO:0000256" key="1">
    <source>
        <dbReference type="ARBA" id="ARBA00004613"/>
    </source>
</evidence>
<keyword evidence="3 9" id="KW-0732">Signal</keyword>
<dbReference type="PANTHER" id="PTHR23345">
    <property type="entry name" value="VITELLOGENIN-RELATED"/>
    <property type="match status" value="1"/>
</dbReference>
<dbReference type="FunFam" id="2.30.230.10:FF:000004">
    <property type="entry name" value="Vitellogenin-1"/>
    <property type="match status" value="1"/>
</dbReference>
<evidence type="ECO:0000256" key="8">
    <source>
        <dbReference type="SAM" id="MobiDB-lite"/>
    </source>
</evidence>
<dbReference type="Proteomes" id="UP000008068">
    <property type="component" value="Unassembled WGS sequence"/>
</dbReference>
<reference evidence="13" key="1">
    <citation type="submission" date="2011-07" db="EMBL/GenBank/DDBJ databases">
        <authorList>
            <consortium name="Caenorhabditis brenneri Sequencing and Analysis Consortium"/>
            <person name="Wilson R.K."/>
        </authorList>
    </citation>
    <scope>NUCLEOTIDE SEQUENCE [LARGE SCALE GENOMIC DNA]</scope>
    <source>
        <strain evidence="13">PB2801</strain>
    </source>
</reference>
<dbReference type="PANTHER" id="PTHR23345:SF12">
    <property type="entry name" value="VITELLOGENIN-1-RELATED"/>
    <property type="match status" value="1"/>
</dbReference>
<sequence length="1616" mass="187095">MRSIIIASLVALALASSPAFERTFEKDTDYHYKLDGLLLSGLPTESSESSQTRISARARIQSVDDRHIHLQLVNIRMAASHLPESEQMPALNSMEQRELSDEYKQMLELPVRAQLRNGLVSEIQFDKEDAEWSKNMKRAVLNMMSLNPVAPRTEKSESSYEEKESSEDNTAFFTNEKTLEGDCQVAYTVVREQKKTIITKSINFDKCTERSETAYGLRYSTECPECEKDTEFVRPQTVYTFVMENDQLKESEVRSVYTVNVNGQEVLKTESRSKLVLEETHSIKNQIKKVNGDKEDIIYSSRWEQLVEDFYKNGDKAEFAPFEKFPLDKKIQLIKTITEQVQEVENNMPETAHFLARLVRIFRTTTPSQLKEIHETIYTKADKKIQSMIENALAIAGTKNTIQHLLSHIENEDILPAEAAKLLKSIQETPFPSESIAESLLKFAQSRVAKTNQIIRQSVWLATGSVVRGVVDIKNARPLIREDKREMKNKFQRVFMKNFEEAETTYEKILALKTIGNAGLDISVNELNEIIVDKRQPLPVRKEAIDALRLLKDTMPRKIQKVLLPIYKNRQNEPEIRVLALWRLMETRPEEPLLVQIVSQMEKESNQQVTALTHQIIRKLSQSTNPCFQRVASDCAKVLSFTRYQPQEQVMTSAYAQLPLFIQNVNSGAQFDFAAIFEKNSVLPKDLSASLDAVFGGNWNKYFAQIGLTQQNMDQYLHKALDKLEALEKESTTVVRGRRAQTGIKLLKELAQKMNIRARPTTRSEKDAFAMVYLRYKDMDYAILPIDSQLVEDVIEKFVREGKLEFSEIRRALNQNKEFETHHAAYFYEAIRKFPTTLGLPLTVSGKIPTVISAEGQVTLELEGTELRLTVEVRPSVAATHVYEMRMFTPLFEQGVKTLQSVRAYTPLKIQAVAGMKKNFELVFKVIVPENQKSIISLSTRPVVFLRHPGFSKYEYIEAEERTVVVPQWQQKTQEIEKVYNFLGLEISTRGNLLNQHSVENWLLAEQDFEVSIENKNRPAEFVSRLTVSPLEKSDFSPIKVDKIFEKEFELEQDKSENRREYFSKMIKNIQKEQGYKTVVTLKLEAPRDYNMNVELTSVCDKQVRVCQWNVEARRSPIAEETKDWTLRSEIIAVRPEMPSSLRQLREQPHREVQLSLTSTWGSQKKNEMNVNIQLQQSKEQKKYEREMERESNGLPEYELLIKAARLNQVNCVAEYKLTKETEQVFSRYFDLVKAYNFWTVSSRPEDNEENRVVLQLTVEPISRQYVNVTVQTPEQRVELKNSQIPRVFLPSIAQRSVKHQMTEVSGAVCKVQKNQIRTFDDVLYKTPLTTCFSLIAKDCSEEPTFAILSKKVEKNSEEMIIKVLRGEQEIIAQLQDDEIRVKVDGKRMPEEKYSENRIERLGESAIVIELPEGEVRFDGYTIKTQLPSISRKNSQLCGLCGNNDDETNNEFYSADNTESDDLEEFHRSYLLKNEECESEEERLSEKKNYRKFERDEEESDESDESEEREERYTKKSEKKSDRSDRSEKKNQLVEKTQIKEFSHRVCFSVEPVAECRRGYEADQTQQRKIRFTCLPRHNREASRLIKEARQQPLELNDYPVSFVESVKVPTACVAY</sequence>
<dbReference type="FunFam" id="1.25.10.20:FF:000003">
    <property type="entry name" value="Vitellogenin C"/>
    <property type="match status" value="1"/>
</dbReference>
<dbReference type="PROSITE" id="PS51211">
    <property type="entry name" value="VITELLOGENIN"/>
    <property type="match status" value="1"/>
</dbReference>
<dbReference type="InterPro" id="IPR015816">
    <property type="entry name" value="Vitellinogen_b-sht_N"/>
</dbReference>
<dbReference type="FunCoup" id="G0M8G7">
    <property type="interactions" value="560"/>
</dbReference>
<protein>
    <submittedName>
        <fullName evidence="12">Uncharacterized protein</fullName>
    </submittedName>
</protein>
<dbReference type="SMART" id="SM01169">
    <property type="entry name" value="DUF1943"/>
    <property type="match status" value="1"/>
</dbReference>
<gene>
    <name evidence="12" type="ORF">CAEBREN_01558</name>
</gene>
<dbReference type="HOGENOM" id="CLU_003821_0_0_1"/>
<dbReference type="eggNOG" id="KOG4338">
    <property type="taxonomic scope" value="Eukaryota"/>
</dbReference>
<feature type="chain" id="PRO_5013175320" evidence="9">
    <location>
        <begin position="16"/>
        <end position="1616"/>
    </location>
</feature>
<dbReference type="Pfam" id="PF00094">
    <property type="entry name" value="VWD"/>
    <property type="match status" value="1"/>
</dbReference>
<evidence type="ECO:0000256" key="9">
    <source>
        <dbReference type="SAM" id="SignalP"/>
    </source>
</evidence>
<dbReference type="GO" id="GO:0005319">
    <property type="term" value="F:lipid transporter activity"/>
    <property type="evidence" value="ECO:0007669"/>
    <property type="project" value="InterPro"/>
</dbReference>